<keyword evidence="6 8" id="KW-0472">Membrane</keyword>
<feature type="domain" description="ABC transporter" evidence="9">
    <location>
        <begin position="368"/>
        <end position="601"/>
    </location>
</feature>
<dbReference type="PROSITE" id="PS50929">
    <property type="entry name" value="ABC_TM1F"/>
    <property type="match status" value="1"/>
</dbReference>
<name>A0A2T0YQL1_9MICC</name>
<feature type="transmembrane region" description="Helical" evidence="8">
    <location>
        <begin position="141"/>
        <end position="160"/>
    </location>
</feature>
<reference evidence="11 12" key="1">
    <citation type="submission" date="2018-03" db="EMBL/GenBank/DDBJ databases">
        <title>Comparative analysis of microorganisms from saline springs in Andes Mountain Range, Colombia.</title>
        <authorList>
            <person name="Rubin E."/>
        </authorList>
    </citation>
    <scope>NUCLEOTIDE SEQUENCE [LARGE SCALE GENOMIC DNA]</scope>
    <source>
        <strain evidence="11 12">CG 35</strain>
    </source>
</reference>
<evidence type="ECO:0000259" key="9">
    <source>
        <dbReference type="PROSITE" id="PS50893"/>
    </source>
</evidence>
<evidence type="ECO:0000256" key="6">
    <source>
        <dbReference type="ARBA" id="ARBA00023136"/>
    </source>
</evidence>
<dbReference type="SUPFAM" id="SSF90123">
    <property type="entry name" value="ABC transporter transmembrane region"/>
    <property type="match status" value="1"/>
</dbReference>
<dbReference type="Proteomes" id="UP000238217">
    <property type="component" value="Unassembled WGS sequence"/>
</dbReference>
<keyword evidence="2 8" id="KW-0812">Transmembrane</keyword>
<dbReference type="Gene3D" id="1.20.1560.10">
    <property type="entry name" value="ABC transporter type 1, transmembrane domain"/>
    <property type="match status" value="1"/>
</dbReference>
<keyword evidence="4 11" id="KW-0067">ATP-binding</keyword>
<organism evidence="11 12">
    <name type="scientific">Nesterenkonia sandarakina</name>
    <dbReference type="NCBI Taxonomy" id="272918"/>
    <lineage>
        <taxon>Bacteria</taxon>
        <taxon>Bacillati</taxon>
        <taxon>Actinomycetota</taxon>
        <taxon>Actinomycetes</taxon>
        <taxon>Micrococcales</taxon>
        <taxon>Micrococcaceae</taxon>
        <taxon>Nesterenkonia</taxon>
    </lineage>
</organism>
<dbReference type="AlphaFoldDB" id="A0A2T0YQL1"/>
<protein>
    <submittedName>
        <fullName evidence="11">ATP-binding cassette subfamily B protein</fullName>
    </submittedName>
</protein>
<feature type="transmembrane region" description="Helical" evidence="8">
    <location>
        <begin position="247"/>
        <end position="268"/>
    </location>
</feature>
<dbReference type="GO" id="GO:0005886">
    <property type="term" value="C:plasma membrane"/>
    <property type="evidence" value="ECO:0007669"/>
    <property type="project" value="UniProtKB-SubCell"/>
</dbReference>
<evidence type="ECO:0000256" key="1">
    <source>
        <dbReference type="ARBA" id="ARBA00004651"/>
    </source>
</evidence>
<dbReference type="Gene3D" id="3.40.50.300">
    <property type="entry name" value="P-loop containing nucleotide triphosphate hydrolases"/>
    <property type="match status" value="1"/>
</dbReference>
<dbReference type="InterPro" id="IPR003593">
    <property type="entry name" value="AAA+_ATPase"/>
</dbReference>
<dbReference type="CDD" id="cd18551">
    <property type="entry name" value="ABC_6TM_LmrA_like"/>
    <property type="match status" value="1"/>
</dbReference>
<evidence type="ECO:0000256" key="8">
    <source>
        <dbReference type="SAM" id="Phobius"/>
    </source>
</evidence>
<feature type="transmembrane region" description="Helical" evidence="8">
    <location>
        <begin position="66"/>
        <end position="87"/>
    </location>
</feature>
<gene>
    <name evidence="11" type="ORF">BCL67_10432</name>
</gene>
<evidence type="ECO:0000256" key="3">
    <source>
        <dbReference type="ARBA" id="ARBA00022741"/>
    </source>
</evidence>
<dbReference type="PANTHER" id="PTHR43394">
    <property type="entry name" value="ATP-DEPENDENT PERMEASE MDL1, MITOCHONDRIAL"/>
    <property type="match status" value="1"/>
</dbReference>
<proteinExistence type="predicted"/>
<evidence type="ECO:0000256" key="4">
    <source>
        <dbReference type="ARBA" id="ARBA00022840"/>
    </source>
</evidence>
<dbReference type="PANTHER" id="PTHR43394:SF1">
    <property type="entry name" value="ATP-BINDING CASSETTE SUB-FAMILY B MEMBER 10, MITOCHONDRIAL"/>
    <property type="match status" value="1"/>
</dbReference>
<sequence length="607" mass="64767">MSASESAASTSARMRLLWAFSRPYAHILALALVLSLVVSAMALATPLVTQWVLETVADGDSLRDPVLVLVGLLVLGAVVTWFQWVMLGKLAEDVVYDARRAMITRYLGARVFELLKRGPGQLVTRVTSDTLLLNEAASNSIVGLVNSTIMLIGSLALMAYLDLVLLGTTLVCVVLVVLSFAFLLPQISKVEEQAQASLGELGDELEGTVRAIKTVKSSTAEARRFTVLMHHVDESRRWSLRSVRIQAAAWTIGVTGVNASVIMVLAIGAYRVSIGEMTVSVLVAFLLYVWGLTGPVMELTEDLTALQSGLAAAGRISQIQQLKVESEEADVSIIPSSGRGDDDAASPIFPSRVPAREPDSRGGDPPALQFTSVTAHYGADSAPAVADLDLKIPARGHVALVGTSGAGKTTVLALAMRFLEPSAGTLALFGTPYAQLSHAQVRAAFAYVEQETPVIPGTLRENLVFSNPAATERELEVVLDRLQLTEKISSLPEGLDARLTDTNFSGGQRQRIALARALLARPRILLLDEATAQVDGITEAAIHATIRDHASRAAVITVAHRLSTVIDADQIIAMDAGRVTGAGTHAELLRENALYRDLVGALRLDRG</sequence>
<keyword evidence="12" id="KW-1185">Reference proteome</keyword>
<feature type="domain" description="ABC transmembrane type-1" evidence="10">
    <location>
        <begin position="29"/>
        <end position="308"/>
    </location>
</feature>
<dbReference type="Pfam" id="PF00664">
    <property type="entry name" value="ABC_membrane"/>
    <property type="match status" value="1"/>
</dbReference>
<dbReference type="InterPro" id="IPR039421">
    <property type="entry name" value="Type_1_exporter"/>
</dbReference>
<dbReference type="PROSITE" id="PS00211">
    <property type="entry name" value="ABC_TRANSPORTER_1"/>
    <property type="match status" value="1"/>
</dbReference>
<comment type="caution">
    <text evidence="11">The sequence shown here is derived from an EMBL/GenBank/DDBJ whole genome shotgun (WGS) entry which is preliminary data.</text>
</comment>
<dbReference type="InterPro" id="IPR017871">
    <property type="entry name" value="ABC_transporter-like_CS"/>
</dbReference>
<dbReference type="InterPro" id="IPR027417">
    <property type="entry name" value="P-loop_NTPase"/>
</dbReference>
<dbReference type="GO" id="GO:0015421">
    <property type="term" value="F:ABC-type oligopeptide transporter activity"/>
    <property type="evidence" value="ECO:0007669"/>
    <property type="project" value="TreeGrafter"/>
</dbReference>
<dbReference type="InterPro" id="IPR036640">
    <property type="entry name" value="ABC1_TM_sf"/>
</dbReference>
<feature type="transmembrane region" description="Helical" evidence="8">
    <location>
        <begin position="166"/>
        <end position="184"/>
    </location>
</feature>
<dbReference type="EMBL" id="PVTY01000004">
    <property type="protein sequence ID" value="PRZ17685.1"/>
    <property type="molecule type" value="Genomic_DNA"/>
</dbReference>
<dbReference type="Pfam" id="PF00005">
    <property type="entry name" value="ABC_tran"/>
    <property type="match status" value="1"/>
</dbReference>
<keyword evidence="3" id="KW-0547">Nucleotide-binding</keyword>
<dbReference type="SUPFAM" id="SSF52540">
    <property type="entry name" value="P-loop containing nucleoside triphosphate hydrolases"/>
    <property type="match status" value="1"/>
</dbReference>
<dbReference type="RefSeq" id="WP_219886399.1">
    <property type="nucleotide sequence ID" value="NZ_PVTY01000004.1"/>
</dbReference>
<dbReference type="SMART" id="SM00382">
    <property type="entry name" value="AAA"/>
    <property type="match status" value="1"/>
</dbReference>
<evidence type="ECO:0000313" key="11">
    <source>
        <dbReference type="EMBL" id="PRZ17685.1"/>
    </source>
</evidence>
<evidence type="ECO:0000259" key="10">
    <source>
        <dbReference type="PROSITE" id="PS50929"/>
    </source>
</evidence>
<evidence type="ECO:0000256" key="5">
    <source>
        <dbReference type="ARBA" id="ARBA00022989"/>
    </source>
</evidence>
<dbReference type="GO" id="GO:0016887">
    <property type="term" value="F:ATP hydrolysis activity"/>
    <property type="evidence" value="ECO:0007669"/>
    <property type="project" value="InterPro"/>
</dbReference>
<dbReference type="PROSITE" id="PS50893">
    <property type="entry name" value="ABC_TRANSPORTER_2"/>
    <property type="match status" value="1"/>
</dbReference>
<comment type="subcellular location">
    <subcellularLocation>
        <location evidence="1">Cell membrane</location>
        <topology evidence="1">Multi-pass membrane protein</topology>
    </subcellularLocation>
</comment>
<evidence type="ECO:0000313" key="12">
    <source>
        <dbReference type="Proteomes" id="UP000238217"/>
    </source>
</evidence>
<dbReference type="InterPro" id="IPR011527">
    <property type="entry name" value="ABC1_TM_dom"/>
</dbReference>
<evidence type="ECO:0000256" key="2">
    <source>
        <dbReference type="ARBA" id="ARBA00022692"/>
    </source>
</evidence>
<dbReference type="GO" id="GO:0005524">
    <property type="term" value="F:ATP binding"/>
    <property type="evidence" value="ECO:0007669"/>
    <property type="project" value="UniProtKB-KW"/>
</dbReference>
<dbReference type="InterPro" id="IPR003439">
    <property type="entry name" value="ABC_transporter-like_ATP-bd"/>
</dbReference>
<feature type="region of interest" description="Disordered" evidence="7">
    <location>
        <begin position="333"/>
        <end position="367"/>
    </location>
</feature>
<keyword evidence="5 8" id="KW-1133">Transmembrane helix</keyword>
<accession>A0A2T0YQL1</accession>
<evidence type="ECO:0000256" key="7">
    <source>
        <dbReference type="SAM" id="MobiDB-lite"/>
    </source>
</evidence>